<evidence type="ECO:0000313" key="1">
    <source>
        <dbReference type="Proteomes" id="UP000095281"/>
    </source>
</evidence>
<reference evidence="2" key="1">
    <citation type="submission" date="2016-11" db="UniProtKB">
        <authorList>
            <consortium name="WormBaseParasite"/>
        </authorList>
    </citation>
    <scope>IDENTIFICATION</scope>
</reference>
<dbReference type="Proteomes" id="UP000095281">
    <property type="component" value="Unplaced"/>
</dbReference>
<organism evidence="1 2">
    <name type="scientific">Meloidogyne hapla</name>
    <name type="common">Root-knot nematode worm</name>
    <dbReference type="NCBI Taxonomy" id="6305"/>
    <lineage>
        <taxon>Eukaryota</taxon>
        <taxon>Metazoa</taxon>
        <taxon>Ecdysozoa</taxon>
        <taxon>Nematoda</taxon>
        <taxon>Chromadorea</taxon>
        <taxon>Rhabditida</taxon>
        <taxon>Tylenchina</taxon>
        <taxon>Tylenchomorpha</taxon>
        <taxon>Tylenchoidea</taxon>
        <taxon>Meloidogynidae</taxon>
        <taxon>Meloidogyninae</taxon>
        <taxon>Meloidogyne</taxon>
    </lineage>
</organism>
<accession>A0A1I8BSJ4</accession>
<sequence>MANQQLHTLNLTQRDIFQISVKTYDSSGSCPKGVQSIGGSFQALQMIYNSNISSLFGPICSDDIELIGRLSSTKDLLQFDFWQDNRNNSLFKRAPDSIIQVKIKHILILIKIGIS</sequence>
<dbReference type="AlphaFoldDB" id="A0A1I8BSJ4"/>
<dbReference type="WBParaSite" id="MhA1_Contig563.frz3.gene1">
    <property type="protein sequence ID" value="MhA1_Contig563.frz3.gene1"/>
    <property type="gene ID" value="MhA1_Contig563.frz3.gene1"/>
</dbReference>
<keyword evidence="1" id="KW-1185">Reference proteome</keyword>
<protein>
    <submittedName>
        <fullName evidence="2">Peptidase A1 domain-containing protein</fullName>
    </submittedName>
</protein>
<proteinExistence type="predicted"/>
<name>A0A1I8BSJ4_MELHA</name>
<evidence type="ECO:0000313" key="2">
    <source>
        <dbReference type="WBParaSite" id="MhA1_Contig563.frz3.gene1"/>
    </source>
</evidence>